<feature type="region of interest" description="Disordered" evidence="1">
    <location>
        <begin position="142"/>
        <end position="165"/>
    </location>
</feature>
<feature type="region of interest" description="Disordered" evidence="1">
    <location>
        <begin position="102"/>
        <end position="125"/>
    </location>
</feature>
<reference evidence="2 3" key="1">
    <citation type="submission" date="2024-08" db="EMBL/GenBank/DDBJ databases">
        <title>Gnathostoma spinigerum genome.</title>
        <authorList>
            <person name="Gonzalez-Bertolin B."/>
            <person name="Monzon S."/>
            <person name="Zaballos A."/>
            <person name="Jimenez P."/>
            <person name="Dekumyoy P."/>
            <person name="Varona S."/>
            <person name="Cuesta I."/>
            <person name="Sumanam S."/>
            <person name="Adisakwattana P."/>
            <person name="Gasser R.B."/>
            <person name="Hernandez-Gonzalez A."/>
            <person name="Young N.D."/>
            <person name="Perteguer M.J."/>
        </authorList>
    </citation>
    <scope>NUCLEOTIDE SEQUENCE [LARGE SCALE GENOMIC DNA]</scope>
    <source>
        <strain evidence="2">AL3</strain>
        <tissue evidence="2">Liver</tissue>
    </source>
</reference>
<evidence type="ECO:0000256" key="1">
    <source>
        <dbReference type="SAM" id="MobiDB-lite"/>
    </source>
</evidence>
<comment type="caution">
    <text evidence="2">The sequence shown here is derived from an EMBL/GenBank/DDBJ whole genome shotgun (WGS) entry which is preliminary data.</text>
</comment>
<feature type="region of interest" description="Disordered" evidence="1">
    <location>
        <begin position="24"/>
        <end position="65"/>
    </location>
</feature>
<dbReference type="Proteomes" id="UP001608902">
    <property type="component" value="Unassembled WGS sequence"/>
</dbReference>
<name>A0ABD6ENU1_9BILA</name>
<feature type="compositionally biased region" description="Polar residues" evidence="1">
    <location>
        <begin position="54"/>
        <end position="64"/>
    </location>
</feature>
<feature type="compositionally biased region" description="Basic and acidic residues" evidence="1">
    <location>
        <begin position="143"/>
        <end position="156"/>
    </location>
</feature>
<protein>
    <submittedName>
        <fullName evidence="2">Uncharacterized protein</fullName>
    </submittedName>
</protein>
<evidence type="ECO:0000313" key="3">
    <source>
        <dbReference type="Proteomes" id="UP001608902"/>
    </source>
</evidence>
<dbReference type="EMBL" id="JBGFUD010002985">
    <property type="protein sequence ID" value="MFH4978217.1"/>
    <property type="molecule type" value="Genomic_DNA"/>
</dbReference>
<feature type="compositionally biased region" description="Polar residues" evidence="1">
    <location>
        <begin position="26"/>
        <end position="42"/>
    </location>
</feature>
<dbReference type="AlphaFoldDB" id="A0ABD6ENU1"/>
<evidence type="ECO:0000313" key="2">
    <source>
        <dbReference type="EMBL" id="MFH4978217.1"/>
    </source>
</evidence>
<organism evidence="2 3">
    <name type="scientific">Gnathostoma spinigerum</name>
    <dbReference type="NCBI Taxonomy" id="75299"/>
    <lineage>
        <taxon>Eukaryota</taxon>
        <taxon>Metazoa</taxon>
        <taxon>Ecdysozoa</taxon>
        <taxon>Nematoda</taxon>
        <taxon>Chromadorea</taxon>
        <taxon>Rhabditida</taxon>
        <taxon>Spirurina</taxon>
        <taxon>Gnathostomatomorpha</taxon>
        <taxon>Gnathostomatoidea</taxon>
        <taxon>Gnathostomatidae</taxon>
        <taxon>Gnathostoma</taxon>
    </lineage>
</organism>
<accession>A0ABD6ENU1</accession>
<proteinExistence type="predicted"/>
<feature type="compositionally biased region" description="Basic and acidic residues" evidence="1">
    <location>
        <begin position="43"/>
        <end position="52"/>
    </location>
</feature>
<gene>
    <name evidence="2" type="ORF">AB6A40_004926</name>
</gene>
<keyword evidence="3" id="KW-1185">Reference proteome</keyword>
<sequence>MNEAREALLKVAVNASDNEETALLRGSSTRFHVSPSGNVRDTSVNREDRGRSEPPNNNALLSINKSEHKVSTVSGRFRVVGSDLEAVLMQNNGNFDEFYVSRPPSPHTSPVVEESSSPIPLSSSDGTKSVHFCVGDNTILSDSSRHSELSSERDHNTYQNIKSWR</sequence>
<feature type="compositionally biased region" description="Low complexity" evidence="1">
    <location>
        <begin position="108"/>
        <end position="124"/>
    </location>
</feature>